<evidence type="ECO:0000313" key="2">
    <source>
        <dbReference type="EMBL" id="KKM20874.1"/>
    </source>
</evidence>
<protein>
    <submittedName>
        <fullName evidence="2">Uncharacterized protein</fullName>
    </submittedName>
</protein>
<reference evidence="2" key="1">
    <citation type="journal article" date="2015" name="Nature">
        <title>Complex archaea that bridge the gap between prokaryotes and eukaryotes.</title>
        <authorList>
            <person name="Spang A."/>
            <person name="Saw J.H."/>
            <person name="Jorgensen S.L."/>
            <person name="Zaremba-Niedzwiedzka K."/>
            <person name="Martijn J."/>
            <person name="Lind A.E."/>
            <person name="van Eijk R."/>
            <person name="Schleper C."/>
            <person name="Guy L."/>
            <person name="Ettema T.J."/>
        </authorList>
    </citation>
    <scope>NUCLEOTIDE SEQUENCE</scope>
</reference>
<organism evidence="2">
    <name type="scientific">marine sediment metagenome</name>
    <dbReference type="NCBI Taxonomy" id="412755"/>
    <lineage>
        <taxon>unclassified sequences</taxon>
        <taxon>metagenomes</taxon>
        <taxon>ecological metagenomes</taxon>
    </lineage>
</organism>
<comment type="caution">
    <text evidence="2">The sequence shown here is derived from an EMBL/GenBank/DDBJ whole genome shotgun (WGS) entry which is preliminary data.</text>
</comment>
<accession>A0A0F9IM17</accession>
<dbReference type="AlphaFoldDB" id="A0A0F9IM17"/>
<feature type="compositionally biased region" description="Polar residues" evidence="1">
    <location>
        <begin position="37"/>
        <end position="47"/>
    </location>
</feature>
<name>A0A0F9IM17_9ZZZZ</name>
<evidence type="ECO:0000256" key="1">
    <source>
        <dbReference type="SAM" id="MobiDB-lite"/>
    </source>
</evidence>
<proteinExistence type="predicted"/>
<feature type="region of interest" description="Disordered" evidence="1">
    <location>
        <begin position="1"/>
        <end position="47"/>
    </location>
</feature>
<feature type="compositionally biased region" description="Low complexity" evidence="1">
    <location>
        <begin position="9"/>
        <end position="29"/>
    </location>
</feature>
<dbReference type="EMBL" id="LAZR01013679">
    <property type="protein sequence ID" value="KKM20874.1"/>
    <property type="molecule type" value="Genomic_DNA"/>
</dbReference>
<gene>
    <name evidence="2" type="ORF">LCGC14_1641120</name>
</gene>
<sequence length="199" mass="20827">MARHGLLTQQPGGAPAEAPAPARGAPTPQQGGGEEQPNVSPEEQAQYDQFVDNAFSVIYDDKSLPQIIESLKGDGNPVDGLANTAVTVVVRVQDSAEKAGQALPPDVVFHAGTEILEDLAELAAKAGVHEFTPEEVEGAAFQAMDIYREMKGRDGGAERPQIVEDFNQIVALDQAGKIDEVAPGLTERFGGGAQAAGAR</sequence>